<evidence type="ECO:0000256" key="3">
    <source>
        <dbReference type="PROSITE-ProRule" id="PRU00335"/>
    </source>
</evidence>
<evidence type="ECO:0000259" key="4">
    <source>
        <dbReference type="PROSITE" id="PS50977"/>
    </source>
</evidence>
<evidence type="ECO:0000256" key="2">
    <source>
        <dbReference type="ARBA" id="ARBA00023125"/>
    </source>
</evidence>
<dbReference type="InterPro" id="IPR050624">
    <property type="entry name" value="HTH-type_Tx_Regulator"/>
</dbReference>
<evidence type="ECO:0000313" key="6">
    <source>
        <dbReference type="Proteomes" id="UP000247150"/>
    </source>
</evidence>
<evidence type="ECO:0000313" key="5">
    <source>
        <dbReference type="EMBL" id="PWW32509.1"/>
    </source>
</evidence>
<comment type="caution">
    <text evidence="5">The sequence shown here is derived from an EMBL/GenBank/DDBJ whole genome shotgun (WGS) entry which is preliminary data.</text>
</comment>
<dbReference type="RefSeq" id="WP_110063422.1">
    <property type="nucleotide sequence ID" value="NZ_QGTW01000001.1"/>
</dbReference>
<feature type="DNA-binding region" description="H-T-H motif" evidence="3">
    <location>
        <begin position="32"/>
        <end position="51"/>
    </location>
</feature>
<accession>A0A2V3A6I3</accession>
<dbReference type="AlphaFoldDB" id="A0A2V3A6I3"/>
<dbReference type="Pfam" id="PF00440">
    <property type="entry name" value="TetR_N"/>
    <property type="match status" value="1"/>
</dbReference>
<name>A0A2V3A6I3_9BACI</name>
<protein>
    <submittedName>
        <fullName evidence="5">TetR family transcriptional regulator</fullName>
    </submittedName>
</protein>
<organism evidence="5 6">
    <name type="scientific">Cytobacillus oceanisediminis</name>
    <dbReference type="NCBI Taxonomy" id="665099"/>
    <lineage>
        <taxon>Bacteria</taxon>
        <taxon>Bacillati</taxon>
        <taxon>Bacillota</taxon>
        <taxon>Bacilli</taxon>
        <taxon>Bacillales</taxon>
        <taxon>Bacillaceae</taxon>
        <taxon>Cytobacillus</taxon>
    </lineage>
</organism>
<gene>
    <name evidence="5" type="ORF">DFO73_101774</name>
</gene>
<dbReference type="PANTHER" id="PTHR43479:SF7">
    <property type="entry name" value="TETR-FAMILY TRANSCRIPTIONAL REGULATOR"/>
    <property type="match status" value="1"/>
</dbReference>
<reference evidence="5 6" key="1">
    <citation type="submission" date="2018-05" db="EMBL/GenBank/DDBJ databases">
        <title>Freshwater and sediment microbial communities from various areas in North America, analyzing microbe dynamics in response to fracking.</title>
        <authorList>
            <person name="Lamendella R."/>
        </authorList>
    </citation>
    <scope>NUCLEOTIDE SEQUENCE [LARGE SCALE GENOMIC DNA]</scope>
    <source>
        <strain evidence="5 6">15_TX</strain>
    </source>
</reference>
<evidence type="ECO:0000256" key="1">
    <source>
        <dbReference type="ARBA" id="ARBA00022491"/>
    </source>
</evidence>
<keyword evidence="2 3" id="KW-0238">DNA-binding</keyword>
<dbReference type="InterPro" id="IPR009057">
    <property type="entry name" value="Homeodomain-like_sf"/>
</dbReference>
<dbReference type="PROSITE" id="PS50977">
    <property type="entry name" value="HTH_TETR_2"/>
    <property type="match status" value="1"/>
</dbReference>
<sequence length="56" mass="6573">MRKKDPGIHCTRQSIIDPFSTIAKRRNFKEISIAGITEEANINRSAFYYHFKDKEV</sequence>
<dbReference type="InterPro" id="IPR001647">
    <property type="entry name" value="HTH_TetR"/>
</dbReference>
<dbReference type="EMBL" id="QGTW01000001">
    <property type="protein sequence ID" value="PWW32509.1"/>
    <property type="molecule type" value="Genomic_DNA"/>
</dbReference>
<proteinExistence type="predicted"/>
<dbReference type="GO" id="GO:0003677">
    <property type="term" value="F:DNA binding"/>
    <property type="evidence" value="ECO:0007669"/>
    <property type="project" value="UniProtKB-UniRule"/>
</dbReference>
<feature type="domain" description="HTH tetR-type" evidence="4">
    <location>
        <begin position="9"/>
        <end position="56"/>
    </location>
</feature>
<dbReference type="Gene3D" id="1.10.357.10">
    <property type="entry name" value="Tetracycline Repressor, domain 2"/>
    <property type="match status" value="1"/>
</dbReference>
<dbReference type="SUPFAM" id="SSF46689">
    <property type="entry name" value="Homeodomain-like"/>
    <property type="match status" value="1"/>
</dbReference>
<dbReference type="Proteomes" id="UP000247150">
    <property type="component" value="Unassembled WGS sequence"/>
</dbReference>
<dbReference type="PANTHER" id="PTHR43479">
    <property type="entry name" value="ACREF/ENVCD OPERON REPRESSOR-RELATED"/>
    <property type="match status" value="1"/>
</dbReference>
<dbReference type="OrthoDB" id="9810250at2"/>
<keyword evidence="1" id="KW-0678">Repressor</keyword>